<feature type="binding site" evidence="12">
    <location>
        <position position="70"/>
    </location>
    <ligand>
        <name>Fe cation</name>
        <dbReference type="ChEBI" id="CHEBI:24875"/>
        <label>1</label>
    </ligand>
</feature>
<keyword evidence="7" id="KW-0249">Electron transport</keyword>
<comment type="caution">
    <text evidence="15">The sequence shown here is derived from an EMBL/GenBank/DDBJ whole genome shotgun (WGS) entry which is preliminary data.</text>
</comment>
<evidence type="ECO:0000256" key="1">
    <source>
        <dbReference type="ARBA" id="ARBA00001973"/>
    </source>
</evidence>
<evidence type="ECO:0000256" key="4">
    <source>
        <dbReference type="ARBA" id="ARBA00014839"/>
    </source>
</evidence>
<dbReference type="InterPro" id="IPR036073">
    <property type="entry name" value="Desulfoferrodoxin_Fe-bd_dom_sf"/>
</dbReference>
<dbReference type="InterPro" id="IPR002742">
    <property type="entry name" value="Desulfoferrodoxin_Fe-bd_dom"/>
</dbReference>
<dbReference type="Proteomes" id="UP000257323">
    <property type="component" value="Unassembled WGS sequence"/>
</dbReference>
<evidence type="ECO:0000259" key="14">
    <source>
        <dbReference type="Pfam" id="PF06397"/>
    </source>
</evidence>
<keyword evidence="6 12" id="KW-0479">Metal-binding</keyword>
<evidence type="ECO:0000313" key="16">
    <source>
        <dbReference type="Proteomes" id="UP000257323"/>
    </source>
</evidence>
<comment type="cofactor">
    <cofactor evidence="1">
        <name>Cu(2+)</name>
        <dbReference type="ChEBI" id="CHEBI:29036"/>
    </cofactor>
</comment>
<dbReference type="SUPFAM" id="SSF57802">
    <property type="entry name" value="Rubredoxin-like"/>
    <property type="match status" value="1"/>
</dbReference>
<dbReference type="NCBIfam" id="TIGR00332">
    <property type="entry name" value="neela_ferrous"/>
    <property type="match status" value="1"/>
</dbReference>
<dbReference type="SUPFAM" id="SSF49367">
    <property type="entry name" value="Superoxide reductase-like"/>
    <property type="match status" value="1"/>
</dbReference>
<dbReference type="InterPro" id="IPR004462">
    <property type="entry name" value="Desulfoferrodoxin_N"/>
</dbReference>
<accession>A0A3E2BP41</accession>
<dbReference type="PANTHER" id="PTHR36541">
    <property type="entry name" value="SUPEROXIDE REDUCTASE-RELATED"/>
    <property type="match status" value="1"/>
</dbReference>
<dbReference type="NCBIfam" id="TIGR00319">
    <property type="entry name" value="desulf_FeS4"/>
    <property type="match status" value="1"/>
</dbReference>
<feature type="domain" description="Desulfoferrodoxin ferrous iron-binding" evidence="13">
    <location>
        <begin position="42"/>
        <end position="125"/>
    </location>
</feature>
<dbReference type="Pfam" id="PF01880">
    <property type="entry name" value="Desulfoferrodox"/>
    <property type="match status" value="1"/>
</dbReference>
<gene>
    <name evidence="15" type="ORF">OP8BY_1666</name>
</gene>
<dbReference type="EC" id="1.15.1.2" evidence="3"/>
<evidence type="ECO:0000256" key="6">
    <source>
        <dbReference type="ARBA" id="ARBA00022723"/>
    </source>
</evidence>
<dbReference type="AlphaFoldDB" id="A0A3E2BP41"/>
<comment type="function">
    <text evidence="9">Catalyzes the one-electron reduction of superoxide anion radical to hydrogen peroxide at a nonheme ferrous iron center. Plays a fundamental role in case of oxidative stress via its superoxide detoxification activity.</text>
</comment>
<dbReference type="InterPro" id="IPR038094">
    <property type="entry name" value="Desulfoferrodoxin_N_sf"/>
</dbReference>
<dbReference type="Pfam" id="PF06397">
    <property type="entry name" value="Desulfoferrod_N"/>
    <property type="match status" value="1"/>
</dbReference>
<evidence type="ECO:0000256" key="3">
    <source>
        <dbReference type="ARBA" id="ARBA00012679"/>
    </source>
</evidence>
<dbReference type="NCBIfam" id="TIGR00320">
    <property type="entry name" value="dfx_rbo"/>
    <property type="match status" value="1"/>
</dbReference>
<comment type="cofactor">
    <cofactor evidence="12">
        <name>Fe(3+)</name>
        <dbReference type="ChEBI" id="CHEBI:29034"/>
    </cofactor>
    <text evidence="12">Binds 1 Fe(3+) ion per subunit. The iron ion 1 is coordinated via 4 cysteine residues.</text>
</comment>
<evidence type="ECO:0000256" key="2">
    <source>
        <dbReference type="ARBA" id="ARBA00005941"/>
    </source>
</evidence>
<evidence type="ECO:0000256" key="9">
    <source>
        <dbReference type="ARBA" id="ARBA00024690"/>
    </source>
</evidence>
<feature type="domain" description="Desulfoferrodoxin N-terminal" evidence="14">
    <location>
        <begin position="3"/>
        <end position="36"/>
    </location>
</feature>
<feature type="binding site" evidence="12">
    <location>
        <position position="49"/>
    </location>
    <ligand>
        <name>Fe cation</name>
        <dbReference type="ChEBI" id="CHEBI:24875"/>
        <label>2</label>
        <note>catalytic</note>
    </ligand>
</feature>
<feature type="binding site" evidence="12">
    <location>
        <position position="10"/>
    </location>
    <ligand>
        <name>Fe cation</name>
        <dbReference type="ChEBI" id="CHEBI:24875"/>
        <label>1</label>
    </ligand>
</feature>
<dbReference type="PANTHER" id="PTHR36541:SF1">
    <property type="entry name" value="SUPEROXIDE REDUCTASE-RELATED"/>
    <property type="match status" value="1"/>
</dbReference>
<evidence type="ECO:0000256" key="11">
    <source>
        <dbReference type="ARBA" id="ARBA00047448"/>
    </source>
</evidence>
<evidence type="ECO:0000313" key="15">
    <source>
        <dbReference type="EMBL" id="RFT16488.1"/>
    </source>
</evidence>
<evidence type="ECO:0000256" key="7">
    <source>
        <dbReference type="ARBA" id="ARBA00022982"/>
    </source>
</evidence>
<dbReference type="CDD" id="cd00974">
    <property type="entry name" value="DSRD"/>
    <property type="match status" value="1"/>
</dbReference>
<organism evidence="15 16">
    <name type="scientific">Candidatus Saccharicenans subterraneus</name>
    <dbReference type="NCBI Taxonomy" id="2508984"/>
    <lineage>
        <taxon>Bacteria</taxon>
        <taxon>Candidatus Aminicenantota</taxon>
        <taxon>Candidatus Aminicenantia</taxon>
        <taxon>Candidatus Aminicenantales</taxon>
        <taxon>Candidatus Saccharicenantaceae</taxon>
        <taxon>Candidatus Saccharicenans</taxon>
    </lineage>
</organism>
<dbReference type="EMBL" id="QUAH01000003">
    <property type="protein sequence ID" value="RFT16488.1"/>
    <property type="molecule type" value="Genomic_DNA"/>
</dbReference>
<evidence type="ECO:0000259" key="13">
    <source>
        <dbReference type="Pfam" id="PF01880"/>
    </source>
</evidence>
<dbReference type="InterPro" id="IPR051233">
    <property type="entry name" value="Desulfoferrodoxin_SOR"/>
</dbReference>
<feature type="binding site" evidence="12">
    <location>
        <position position="120"/>
    </location>
    <ligand>
        <name>Fe cation</name>
        <dbReference type="ChEBI" id="CHEBI:24875"/>
        <label>1</label>
    </ligand>
</feature>
<feature type="binding site" evidence="12">
    <location>
        <position position="76"/>
    </location>
    <ligand>
        <name>Fe cation</name>
        <dbReference type="ChEBI" id="CHEBI:24875"/>
        <label>1</label>
    </ligand>
</feature>
<evidence type="ECO:0000256" key="5">
    <source>
        <dbReference type="ARBA" id="ARBA00022448"/>
    </source>
</evidence>
<feature type="binding site" evidence="12">
    <location>
        <position position="13"/>
    </location>
    <ligand>
        <name>Fe cation</name>
        <dbReference type="ChEBI" id="CHEBI:24875"/>
        <label>1</label>
    </ligand>
</feature>
<protein>
    <recommendedName>
        <fullName evidence="4">Desulfoferrodoxin</fullName>
        <ecNumber evidence="3">1.15.1.2</ecNumber>
    </recommendedName>
    <alternativeName>
        <fullName evidence="10">Superoxide reductase</fullName>
    </alternativeName>
</protein>
<comment type="catalytic activity">
    <reaction evidence="11">
        <text>reduced [rubredoxin] + superoxide + 2 H(+) = oxidized [rubredoxin] + H2O2</text>
        <dbReference type="Rhea" id="RHEA:21324"/>
        <dbReference type="Rhea" id="RHEA-COMP:10302"/>
        <dbReference type="Rhea" id="RHEA-COMP:10303"/>
        <dbReference type="ChEBI" id="CHEBI:15378"/>
        <dbReference type="ChEBI" id="CHEBI:16240"/>
        <dbReference type="ChEBI" id="CHEBI:18421"/>
        <dbReference type="ChEBI" id="CHEBI:29033"/>
        <dbReference type="ChEBI" id="CHEBI:29034"/>
        <dbReference type="EC" id="1.15.1.2"/>
    </reaction>
</comment>
<feature type="binding site" evidence="12">
    <location>
        <position position="117"/>
    </location>
    <ligand>
        <name>Fe cation</name>
        <dbReference type="ChEBI" id="CHEBI:24875"/>
        <label>1</label>
    </ligand>
</feature>
<feature type="binding site" evidence="12">
    <location>
        <position position="30"/>
    </location>
    <ligand>
        <name>Fe cation</name>
        <dbReference type="ChEBI" id="CHEBI:24875"/>
        <label>1</label>
    </ligand>
</feature>
<reference evidence="15 16" key="1">
    <citation type="submission" date="2018-08" db="EMBL/GenBank/DDBJ databases">
        <title>Genome analysis of the thermophilic bacterium of the candidate phylum Aminicenantes from deep subsurface aquifer revealed its physiology and ecological role.</title>
        <authorList>
            <person name="Kadnikov V.V."/>
            <person name="Mardanov A.V."/>
            <person name="Beletsky A.V."/>
            <person name="Karnachuk O.V."/>
            <person name="Ravin N.V."/>
        </authorList>
    </citation>
    <scope>NUCLEOTIDE SEQUENCE [LARGE SCALE GENOMIC DNA]</scope>
    <source>
        <strain evidence="15">BY38</strain>
    </source>
</reference>
<evidence type="ECO:0000256" key="12">
    <source>
        <dbReference type="PIRSR" id="PIRSR604793-1"/>
    </source>
</evidence>
<sequence length="127" mass="14600">MAKKYGIYKCLKCGNIVEVLHEGPGTLVCCGQDMVFLEAKTADTSQEKHVPYVEKVSGGYLVRVGQTVAHPMEEKHYIEWIELIVDGKVYRQELKPGDKPEAMFQVEGTRVWAREYCNIHLLWENRN</sequence>
<keyword evidence="8 12" id="KW-0408">Iron</keyword>
<dbReference type="GO" id="GO:0050605">
    <property type="term" value="F:superoxide reductase activity"/>
    <property type="evidence" value="ECO:0007669"/>
    <property type="project" value="UniProtKB-EC"/>
</dbReference>
<evidence type="ECO:0000256" key="10">
    <source>
        <dbReference type="ARBA" id="ARBA00031398"/>
    </source>
</evidence>
<keyword evidence="5" id="KW-0813">Transport</keyword>
<name>A0A3E2BP41_9BACT</name>
<proteinExistence type="inferred from homology"/>
<comment type="similarity">
    <text evidence="2">Belongs to the desulfoferrodoxin family.</text>
</comment>
<dbReference type="Gene3D" id="2.20.28.100">
    <property type="entry name" value="Desulphoferrodoxin, N-terminal domain"/>
    <property type="match status" value="1"/>
</dbReference>
<dbReference type="GO" id="GO:0019430">
    <property type="term" value="P:removal of superoxide radicals"/>
    <property type="evidence" value="ECO:0007669"/>
    <property type="project" value="InterPro"/>
</dbReference>
<dbReference type="GO" id="GO:0005506">
    <property type="term" value="F:iron ion binding"/>
    <property type="evidence" value="ECO:0007669"/>
    <property type="project" value="InterPro"/>
</dbReference>
<evidence type="ECO:0000256" key="8">
    <source>
        <dbReference type="ARBA" id="ARBA00023004"/>
    </source>
</evidence>
<dbReference type="Gene3D" id="2.60.40.730">
    <property type="entry name" value="SOR catalytic domain"/>
    <property type="match status" value="1"/>
</dbReference>
<dbReference type="InterPro" id="IPR004793">
    <property type="entry name" value="Desulfoferrodoxin_rbo"/>
</dbReference>
<comment type="cofactor">
    <cofactor evidence="12">
        <name>Fe(2+)</name>
        <dbReference type="ChEBI" id="CHEBI:29033"/>
    </cofactor>
    <text evidence="12">Binds 1 Fe(2+) ion per subunit. The iron ion 2 is coordinated via four histidines and one cysteine residue.</text>
</comment>
<feature type="binding site" evidence="12">
    <location>
        <position position="29"/>
    </location>
    <ligand>
        <name>Fe cation</name>
        <dbReference type="ChEBI" id="CHEBI:24875"/>
        <label>1</label>
    </ligand>
</feature>